<name>A0A8W8LVG3_MAGGI</name>
<evidence type="ECO:0000256" key="4">
    <source>
        <dbReference type="ARBA" id="ARBA00012485"/>
    </source>
</evidence>
<dbReference type="FunFam" id="3.30.2410.10:FF:000004">
    <property type="entry name" value="E3 ubiquitin-protein ligase HUWE1, variant"/>
    <property type="match status" value="1"/>
</dbReference>
<dbReference type="SUPFAM" id="SSF117839">
    <property type="entry name" value="WWE domain"/>
    <property type="match status" value="1"/>
</dbReference>
<feature type="region of interest" description="Disordered" evidence="14">
    <location>
        <begin position="2019"/>
        <end position="2064"/>
    </location>
</feature>
<dbReference type="PANTHER" id="PTHR11254">
    <property type="entry name" value="HECT DOMAIN UBIQUITIN-PROTEIN LIGASE"/>
    <property type="match status" value="1"/>
</dbReference>
<dbReference type="Gene3D" id="6.10.250.1630">
    <property type="match status" value="1"/>
</dbReference>
<dbReference type="Pfam" id="PF06025">
    <property type="entry name" value="DUF913"/>
    <property type="match status" value="1"/>
</dbReference>
<feature type="compositionally biased region" description="Polar residues" evidence="14">
    <location>
        <begin position="2895"/>
        <end position="2910"/>
    </location>
</feature>
<keyword evidence="15" id="KW-0472">Membrane</keyword>
<feature type="compositionally biased region" description="Polar residues" evidence="14">
    <location>
        <begin position="1040"/>
        <end position="1060"/>
    </location>
</feature>
<dbReference type="PROSITE" id="PS50030">
    <property type="entry name" value="UBA"/>
    <property type="match status" value="1"/>
</dbReference>
<feature type="transmembrane region" description="Helical" evidence="15">
    <location>
        <begin position="123"/>
        <end position="143"/>
    </location>
</feature>
<dbReference type="CDD" id="cd00078">
    <property type="entry name" value="HECTc"/>
    <property type="match status" value="1"/>
</dbReference>
<dbReference type="SUPFAM" id="SSF48371">
    <property type="entry name" value="ARM repeat"/>
    <property type="match status" value="1"/>
</dbReference>
<evidence type="ECO:0000256" key="8">
    <source>
        <dbReference type="ARBA" id="ARBA00022786"/>
    </source>
</evidence>
<feature type="region of interest" description="Disordered" evidence="14">
    <location>
        <begin position="3419"/>
        <end position="3453"/>
    </location>
</feature>
<dbReference type="InterPro" id="IPR000569">
    <property type="entry name" value="HECT_dom"/>
</dbReference>
<evidence type="ECO:0000313" key="19">
    <source>
        <dbReference type="EnsemblMetazoa" id="G30272.2:cds"/>
    </source>
</evidence>
<feature type="compositionally biased region" description="Basic and acidic residues" evidence="14">
    <location>
        <begin position="2395"/>
        <end position="2408"/>
    </location>
</feature>
<dbReference type="PROSITE" id="PS50918">
    <property type="entry name" value="WWE"/>
    <property type="match status" value="1"/>
</dbReference>
<feature type="domain" description="UBA" evidence="16">
    <location>
        <begin position="1374"/>
        <end position="1413"/>
    </location>
</feature>
<dbReference type="Gene3D" id="3.30.2410.10">
    <property type="entry name" value="Hect, E3 ligase catalytic domain"/>
    <property type="match status" value="1"/>
</dbReference>
<evidence type="ECO:0000256" key="11">
    <source>
        <dbReference type="ARBA" id="ARBA00034494"/>
    </source>
</evidence>
<keyword evidence="15" id="KW-0812">Transmembrane</keyword>
<dbReference type="InterPro" id="IPR041918">
    <property type="entry name" value="UBA_HUWE1"/>
</dbReference>
<comment type="similarity">
    <text evidence="11">Belongs to the UPL family. TOM1/PTR1 subfamily.</text>
</comment>
<evidence type="ECO:0000259" key="16">
    <source>
        <dbReference type="PROSITE" id="PS50030"/>
    </source>
</evidence>
<comment type="catalytic activity">
    <reaction evidence="1">
        <text>S-ubiquitinyl-[E2 ubiquitin-conjugating enzyme]-L-cysteine + [acceptor protein]-L-lysine = [E2 ubiquitin-conjugating enzyme]-L-cysteine + N(6)-ubiquitinyl-[acceptor protein]-L-lysine.</text>
        <dbReference type="EC" id="2.3.2.26"/>
    </reaction>
</comment>
<feature type="region of interest" description="Disordered" evidence="14">
    <location>
        <begin position="1416"/>
        <end position="1435"/>
    </location>
</feature>
<evidence type="ECO:0000256" key="13">
    <source>
        <dbReference type="SAM" id="Coils"/>
    </source>
</evidence>
<dbReference type="PANTHER" id="PTHR11254:SF67">
    <property type="entry name" value="E3 UBIQUITIN-PROTEIN LIGASE HUWE1"/>
    <property type="match status" value="1"/>
</dbReference>
<feature type="compositionally biased region" description="Basic and acidic residues" evidence="14">
    <location>
        <begin position="2043"/>
        <end position="2064"/>
    </location>
</feature>
<dbReference type="InterPro" id="IPR018123">
    <property type="entry name" value="WWE-dom_subgr"/>
</dbReference>
<reference evidence="19" key="1">
    <citation type="submission" date="2022-08" db="UniProtKB">
        <authorList>
            <consortium name="EnsemblMetazoa"/>
        </authorList>
    </citation>
    <scope>IDENTIFICATION</scope>
    <source>
        <strain evidence="19">05x7-T-G4-1.051#20</strain>
    </source>
</reference>
<dbReference type="InterPro" id="IPR010309">
    <property type="entry name" value="E3_Ub_ligase_DUF908"/>
</dbReference>
<keyword evidence="7" id="KW-0227">DNA damage</keyword>
<evidence type="ECO:0000313" key="20">
    <source>
        <dbReference type="Proteomes" id="UP000005408"/>
    </source>
</evidence>
<feature type="region of interest" description="Disordered" evidence="14">
    <location>
        <begin position="3005"/>
        <end position="3035"/>
    </location>
</feature>
<dbReference type="GO" id="GO:0005634">
    <property type="term" value="C:nucleus"/>
    <property type="evidence" value="ECO:0007669"/>
    <property type="project" value="UniProtKB-SubCell"/>
</dbReference>
<feature type="region of interest" description="Disordered" evidence="14">
    <location>
        <begin position="3951"/>
        <end position="3970"/>
    </location>
</feature>
<evidence type="ECO:0000256" key="3">
    <source>
        <dbReference type="ARBA" id="ARBA00004906"/>
    </source>
</evidence>
<feature type="compositionally biased region" description="Basic and acidic residues" evidence="14">
    <location>
        <begin position="787"/>
        <end position="798"/>
    </location>
</feature>
<evidence type="ECO:0000259" key="18">
    <source>
        <dbReference type="PROSITE" id="PS50918"/>
    </source>
</evidence>
<feature type="region of interest" description="Disordered" evidence="14">
    <location>
        <begin position="2867"/>
        <end position="2938"/>
    </location>
</feature>
<dbReference type="Pfam" id="PF06012">
    <property type="entry name" value="DUF908"/>
    <property type="match status" value="1"/>
</dbReference>
<feature type="region of interest" description="Disordered" evidence="14">
    <location>
        <begin position="2264"/>
        <end position="2342"/>
    </location>
</feature>
<feature type="active site" description="Glycyl thioester intermediate" evidence="12">
    <location>
        <position position="4374"/>
    </location>
</feature>
<feature type="region of interest" description="Disordered" evidence="14">
    <location>
        <begin position="3693"/>
        <end position="3714"/>
    </location>
</feature>
<feature type="compositionally biased region" description="Basic and acidic residues" evidence="14">
    <location>
        <begin position="1773"/>
        <end position="1784"/>
    </location>
</feature>
<keyword evidence="10" id="KW-0539">Nucleus</keyword>
<feature type="compositionally biased region" description="Basic and acidic residues" evidence="14">
    <location>
        <begin position="1754"/>
        <end position="1763"/>
    </location>
</feature>
<protein>
    <recommendedName>
        <fullName evidence="4">HECT-type E3 ubiquitin transferase</fullName>
        <ecNumber evidence="4">2.3.2.26</ecNumber>
    </recommendedName>
</protein>
<feature type="compositionally biased region" description="Low complexity" evidence="14">
    <location>
        <begin position="1462"/>
        <end position="1473"/>
    </location>
</feature>
<dbReference type="GO" id="GO:0008270">
    <property type="term" value="F:zinc ion binding"/>
    <property type="evidence" value="ECO:0007669"/>
    <property type="project" value="InterPro"/>
</dbReference>
<dbReference type="FunFam" id="3.30.2160.10:FF:000007">
    <property type="entry name" value="E3 ubiquitin-protein ligase HUWE1 isoform X2"/>
    <property type="match status" value="1"/>
</dbReference>
<feature type="region of interest" description="Disordered" evidence="14">
    <location>
        <begin position="2387"/>
        <end position="2478"/>
    </location>
</feature>
<dbReference type="Pfam" id="PF00632">
    <property type="entry name" value="HECT"/>
    <property type="match status" value="1"/>
</dbReference>
<feature type="compositionally biased region" description="Low complexity" evidence="14">
    <location>
        <begin position="3011"/>
        <end position="3021"/>
    </location>
</feature>
<evidence type="ECO:0000259" key="17">
    <source>
        <dbReference type="PROSITE" id="PS50237"/>
    </source>
</evidence>
<feature type="region of interest" description="Disordered" evidence="14">
    <location>
        <begin position="1461"/>
        <end position="1503"/>
    </location>
</feature>
<keyword evidence="20" id="KW-1185">Reference proteome</keyword>
<keyword evidence="9" id="KW-0234">DNA repair</keyword>
<dbReference type="PROSITE" id="PS50237">
    <property type="entry name" value="HECT"/>
    <property type="match status" value="1"/>
</dbReference>
<dbReference type="EnsemblMetazoa" id="G30272.2">
    <property type="protein sequence ID" value="G30272.2:cds"/>
    <property type="gene ID" value="G30272"/>
</dbReference>
<dbReference type="Gene3D" id="3.30.2160.10">
    <property type="entry name" value="Hect, E3 ligase catalytic domain"/>
    <property type="match status" value="1"/>
</dbReference>
<feature type="compositionally biased region" description="Low complexity" evidence="14">
    <location>
        <begin position="3571"/>
        <end position="3586"/>
    </location>
</feature>
<dbReference type="EC" id="2.3.2.26" evidence="4"/>
<evidence type="ECO:0000256" key="1">
    <source>
        <dbReference type="ARBA" id="ARBA00000885"/>
    </source>
</evidence>
<evidence type="ECO:0000256" key="6">
    <source>
        <dbReference type="ARBA" id="ARBA00022679"/>
    </source>
</evidence>
<feature type="region of interest" description="Disordered" evidence="14">
    <location>
        <begin position="1746"/>
        <end position="1784"/>
    </location>
</feature>
<keyword evidence="5" id="KW-0597">Phosphoprotein</keyword>
<dbReference type="Gene3D" id="3.90.1750.10">
    <property type="entry name" value="Hect, E3 ligase catalytic domains"/>
    <property type="match status" value="1"/>
</dbReference>
<dbReference type="Proteomes" id="UP000005408">
    <property type="component" value="Unassembled WGS sequence"/>
</dbReference>
<feature type="region of interest" description="Disordered" evidence="14">
    <location>
        <begin position="749"/>
        <end position="807"/>
    </location>
</feature>
<feature type="compositionally biased region" description="Low complexity" evidence="14">
    <location>
        <begin position="3436"/>
        <end position="3453"/>
    </location>
</feature>
<dbReference type="InterPro" id="IPR015940">
    <property type="entry name" value="UBA"/>
</dbReference>
<feature type="compositionally biased region" description="Acidic residues" evidence="14">
    <location>
        <begin position="1489"/>
        <end position="1502"/>
    </location>
</feature>
<evidence type="ECO:0000256" key="2">
    <source>
        <dbReference type="ARBA" id="ARBA00004123"/>
    </source>
</evidence>
<keyword evidence="13" id="KW-0175">Coiled coil</keyword>
<feature type="region of interest" description="Disordered" evidence="14">
    <location>
        <begin position="480"/>
        <end position="540"/>
    </location>
</feature>
<evidence type="ECO:0000256" key="14">
    <source>
        <dbReference type="SAM" id="MobiDB-lite"/>
    </source>
</evidence>
<dbReference type="InterPro" id="IPR025527">
    <property type="entry name" value="HUWE1/Rev1_UBM"/>
</dbReference>
<feature type="domain" description="WWE" evidence="18">
    <location>
        <begin position="1664"/>
        <end position="1742"/>
    </location>
</feature>
<feature type="region of interest" description="Disordered" evidence="14">
    <location>
        <begin position="1033"/>
        <end position="1085"/>
    </location>
</feature>
<dbReference type="SMART" id="SM00119">
    <property type="entry name" value="HECTc"/>
    <property type="match status" value="1"/>
</dbReference>
<keyword evidence="8 12" id="KW-0833">Ubl conjugation pathway</keyword>
<feature type="region of interest" description="Disordered" evidence="14">
    <location>
        <begin position="3807"/>
        <end position="3880"/>
    </location>
</feature>
<keyword evidence="6" id="KW-0808">Transferase</keyword>
<keyword evidence="15" id="KW-1133">Transmembrane helix</keyword>
<dbReference type="SUPFAM" id="SSF56204">
    <property type="entry name" value="Hect, E3 ligase catalytic domain"/>
    <property type="match status" value="1"/>
</dbReference>
<dbReference type="Pfam" id="PF00627">
    <property type="entry name" value="UBA"/>
    <property type="match status" value="1"/>
</dbReference>
<dbReference type="CDD" id="cd14288">
    <property type="entry name" value="UBA_HUWE1"/>
    <property type="match status" value="1"/>
</dbReference>
<feature type="compositionally biased region" description="Low complexity" evidence="14">
    <location>
        <begin position="502"/>
        <end position="512"/>
    </location>
</feature>
<dbReference type="SMART" id="SM00678">
    <property type="entry name" value="WWE"/>
    <property type="match status" value="1"/>
</dbReference>
<dbReference type="InterPro" id="IPR035983">
    <property type="entry name" value="Hect_E3_ubiquitin_ligase"/>
</dbReference>
<dbReference type="InterPro" id="IPR009060">
    <property type="entry name" value="UBA-like_sf"/>
</dbReference>
<feature type="region of interest" description="Disordered" evidence="14">
    <location>
        <begin position="2707"/>
        <end position="2733"/>
    </location>
</feature>
<dbReference type="FunFam" id="3.90.1750.10:FF:000003">
    <property type="entry name" value="E3 ubiquitin-protein ligase UPL1"/>
    <property type="match status" value="1"/>
</dbReference>
<dbReference type="InterPro" id="IPR010314">
    <property type="entry name" value="E3_Ub_ligase_DUF913"/>
</dbReference>
<dbReference type="Gene3D" id="1.10.8.10">
    <property type="entry name" value="DNA helicase RuvA subunit, C-terminal domain"/>
    <property type="match status" value="1"/>
</dbReference>
<dbReference type="InterPro" id="IPR037197">
    <property type="entry name" value="WWE_dom_sf"/>
</dbReference>
<comment type="subcellular location">
    <subcellularLocation>
        <location evidence="2">Nucleus</location>
    </subcellularLocation>
</comment>
<evidence type="ECO:0000256" key="9">
    <source>
        <dbReference type="ARBA" id="ARBA00023204"/>
    </source>
</evidence>
<feature type="compositionally biased region" description="Low complexity" evidence="14">
    <location>
        <begin position="3811"/>
        <end position="3841"/>
    </location>
</feature>
<proteinExistence type="inferred from homology"/>
<evidence type="ECO:0000256" key="15">
    <source>
        <dbReference type="SAM" id="Phobius"/>
    </source>
</evidence>
<dbReference type="Gene3D" id="3.30.720.50">
    <property type="match status" value="1"/>
</dbReference>
<feature type="compositionally biased region" description="Basic and acidic residues" evidence="14">
    <location>
        <begin position="2707"/>
        <end position="2725"/>
    </location>
</feature>
<feature type="compositionally biased region" description="Polar residues" evidence="14">
    <location>
        <begin position="517"/>
        <end position="527"/>
    </location>
</feature>
<dbReference type="GO" id="GO:0000209">
    <property type="term" value="P:protein polyubiquitination"/>
    <property type="evidence" value="ECO:0007669"/>
    <property type="project" value="TreeGrafter"/>
</dbReference>
<feature type="compositionally biased region" description="Low complexity" evidence="14">
    <location>
        <begin position="2275"/>
        <end position="2302"/>
    </location>
</feature>
<feature type="coiled-coil region" evidence="13">
    <location>
        <begin position="3777"/>
        <end position="3804"/>
    </location>
</feature>
<feature type="compositionally biased region" description="Basic and acidic residues" evidence="14">
    <location>
        <begin position="3419"/>
        <end position="3435"/>
    </location>
</feature>
<feature type="region of interest" description="Disordered" evidence="14">
    <location>
        <begin position="3571"/>
        <end position="3598"/>
    </location>
</feature>
<dbReference type="InterPro" id="IPR050409">
    <property type="entry name" value="E3_ubiq-protein_ligase"/>
</dbReference>
<feature type="compositionally biased region" description="Low complexity" evidence="14">
    <location>
        <begin position="1339"/>
        <end position="1350"/>
    </location>
</feature>
<feature type="compositionally biased region" description="Polar residues" evidence="14">
    <location>
        <begin position="3703"/>
        <end position="3714"/>
    </location>
</feature>
<sequence>MKIDRNKLKKSTTEVPADCRVLIEKLRNATEEYLYKELQAITTVTSWTYGKCELYHWSDILDKFDEIMEKACKKETEKWTLACDLPSNERLKELLLYILDFTSLLIEHSFSRHLYNSMEHLTTLLSSCDMTVVLGVLNLLYVFSKRSNFITRLSNDKKQGLLVRLTHLAESWGGKDNGFGLAECCKDVPISSFPSSATTLHFEFYVENKDEKGSKKNTANTITSIHMENLDKSTKLPSQIMEDLLTNFKIPEEKQMLLYTHIRLAHLFSNYHARVQCVQARLQALAILVYSNAIQENMNSLLYPGLIEELVDIVELKDNTFVEIKAASLRTLTSIIHLERNPKLNNIIDATGASSYHGFLPVLVRSCIQHMTDPLLTPFPQKYATALFSFLYHLASYENGVEALVSCGMMECLLKVINWYGDGQEHITQFVTRAVRVVDLITNLDMAAFQAQGGLSTFINRLEHEVDVCRKEQPFEIKTKRRESVLEESPVSPASDMETESTEASSSRTPASPGSVDPNQPSTSSGVTHDKLIPQNPTKTGVQCYPQRAALLKSMLNFLKKAIPDPSFSDSIRHLMDGSLPKSLRHIISNAEYFGPSLFLLATDVVTVYVFQEPSLLSSLQDSGLTDVVLHALLIKDVPATREVLASLPNVFSALCLNARGLESFVSCKPFDRLFKVLLSPDYLPAMRRRRGSDPFGKNGDTASNLGNAMDELMRHQPSLRSDATKAIIKLLEEVCSMGRDQKYVCVKPTPKTEPVNMSVQSPQPPDNNSSDEEEEEDEIPTTQDIDGSKPETQREAARATVAQNTQEKQQIPLMDYVLNVMKFVEAILTNNSTDDHCREFVTQKGLEPLMSILGLPNLPIDFPTSPACQTVAIVCKSILNLSREPQVLKVGLTKLDEVLEKLSPLHKPLDPPGGSVLLRELASVASPTDATLSPQATPLLHTLSSCHAYVMMFVHVCRMGQTDLRTISVSHWGSELGLKVLSGLSKLYTSLVWESTVLLALCSEEILPPGCAFGKADMDKLLPKDFKLEKEEMSPGSAMGSNGVSAAMESLSTSENNETPMEVNEGASTSKDDKDGKKSKMSPALQAQVKQLKPLLSVSSRLCRTLAELFSLLVKLCVGSPVRQRRSHQIPLPPTVPSPFAQAVAKSLTKLLANGFQWEPPACSPVPKLRLTFLVCFVGFMSMMFDEKKQPFHLMLQKFVALGGQDALFKAFEWALTLGKETSKDGQPELSEEIAEFLDSWLMLIERMSNPKTILETPHVMPSKSSQTGYVPFSAVQYLIKAQKAAFKAVMSLWNKKPLKVYGGRMSESMLAILCNIIKGENIIKERLAKEREEMGDSSNSSAAAAGPSTSGGAGAGASPAVPMATSAPNETDVNEAHLQQLMDMGFTREHCIEALALTPSLEQATEFILTNRSADLESRTSAPPAAPAPTNPPGVVMEMSEEDQMMQAIALSLGENVVMSSTEESNAPSSSGTKPIEKTPSKPQVEIPEEYNEKQEEEEPLEKSVIDNFTEKVLPGCLTLLDALPETVYRVCDLLIVVTNRNGADWQKMVLSNLVKEIQSIGQKILNRGNNLESLTETDKEDLHSDASKFAARLHLFSLLFEEMMLPCAESVESVWLTDLLVQVLNSGQEFLTANKDSVTPKWLAPLLLLLDLYEKVSVISKRKAEASKLLCHSHTWKWFDDSSGRWCKYSAVNNKTIDDAYQSGETSIRFQAGRRRYTVNFNSMVQINEETGNRRPIMLAFPSPEEMSENGNKEESKEPSVETAQSVSKMETESPPKTENRMKESVIVSGMNPDQITQIIRCIVSLMNIPVEAECLHAALRLVLRLTRNHQNAMLFAELGGPRILLTLTQSSSFPGFISLASLIFRHIIEEPSSLRYCMEKVIKKATSGTGSSIHGVKPGSMGSKEVNYVFRVLAPAACRDPELFCDVIKTTCRFALPPASSRRDDDARYSGPQILKSVSTTKCVSTTVESPIKEVLHDLLNCLIAEYNYQDDGVSGGFEVQPPCTLAEAIASEARPSAIPRQGSSADITNEEEQAGEPETSKDQSKEKEPKVSEDQEKKRPLMPKSSVLRLLSEVVKSYSSCTQLITQYTYTAAQTPLVHEECTVLAFVLDNLLPQCQIFGDRDCPALSRVFIASIASCNHSPDAQMTLVTEIKGALQRALALPESALKHTRIRALTNLISIIIDSCPSPGGQVPNQMFKGQQTVMNNIVKSLLKKGLVTDLARLPHSLDLSSPYMANTINSALKPLETLSRGVNQPAQSVVSKVKKSETETSLQQTTESQEDNTTTVPAPTTTPAEPSHVGEITIEDISDHTDTGTMEETEPISAVEPENEDGERGETELDNVLDVLLNRDGNPNNEVIGDIVMDSEDLTLHDSQMVSQEISIDDDDPEEHVHGDDSCIHNEDDSASDVDDDDDDDDDDEDGCEDGDGDDEAEDDDDDDDEEEDEDDEGSDMEAEEEDDYPDIDPTLNPMSEFDDNIMHMDEIFPTGSGRSQSLLFNENSGFRNIGFQIPISLHDNDNGNDDSAPAIPPAPVNVMSSHPLLVRQPDGHAMMGVQRRGRGRREASCRYNPTTQTLHVNLQRQPNPPVILQRLLGPTTAADVLQLTSTLTSVAGPNHGRLMVGNDDLRIISRPDDDLIEEFLHNTIDQDGGQGGSGVLTYIPSTLTRWTEEAKVLDGDSVHDCVTGLKPDLIDYLEKKREEELAERKEKSQKQSEEASKEKSNNTSIGWEAPQYMEVTQTPTTTSGSAATTTVTMTTSDSTVTTSAGRQISASEAAAAAELIATAVVEDILALPQGQSAPPPASVGAPANTFTTPAVTMPAVAPNAPVVDYHRPVSSFSGSTPSGPCNLASLLLSEDLIPDSPLSSSSIDNLPQGLGQESVPPPTLEGSITPEETSAISSSDAVTVQSSESSEELNSGNVADATTTNSSSGSQPSGVLDNIANALTIDTAGIGTPPAYHGFSSSLFPQSTTGNDPPVNLSALTSSMMGALSASINVPSSILSTGGEAGSSSAVGEEGAPAPSSAANVQSGSALDGFGEFPDGVDPSFLEALPENIRQEVIAEQMRLQRIRQSAREQAQTAQSTGSLQVSPEFLAALPPNIQEEVLAQQRTEQARMAAVQQQTTANAEAPVDPVSFLASLPSSLRQQVLADMDDSTVAVLPPDLAAEAQALRRELEERHRRLMQERLFAQAAGAGSLSAILRHSGFGGRLGGGRLAIRALPRSGTQWTWASSRLNGPSSSSNQNAVKLRGRHLLDHEALTCLLVLLFVDEPKLNTTRLHRVLRNLCYHGPTRMWVIRALLSILQKTGDCRLEDEKSAREKGKKKLATESELTVKSDTKNQGSWLSISLEAALGCRANVFQIHKTGKKHLSGSCPGSVTIHDQASPVVCRHVLDTLIALAKIFPSQFLPTSKVKEVEKCNEHGEEGKTDSESKTKTSSSSTSTSPKSAKDSTTTTETDFWDLLIKLDSLNANKKGKSVQKTASNVDGEANFFSYDSSPLGQLMFMLSHPVIKRSQLLTDRLLRLLGLVSLALPDVTRNTSTAGITSTTTGVTGAGLMTTAAASGTATATTTTTSTTAGGTHTTPTVVSRGVSTTKPPVVEEKKEEVKVKEEGSVVLEDRLQLAVQVLTSKSCSEEGLEDATNLLLQLSWANNATRQAVLKLLLEGARVLGMTVCTHIRSLLEELSEFTKKNKDLEDDKDMETTPSQSSKGYIQDRYNPSASVVVAAPKKIKAGRELQLPSMSLLTSKTSSQQFFLRILKVIIQLRDAAKIQVKRTARRGERDLSSITEAMAALEAEAEAIMDMVGRRSEQQNQARQQQDSSSSSAPSDQPAEQAQEGQPANNPPPVDANPDSPMDVDQSGPSTSPQEKTEESAPPQQSLSDQLGLEELWNTLGDCLTELAKTPDHHAVLILQPAVEAFFIVHAGEKDAKSQDQRTPRREDQLAHLNMDLAPASPAAPGSENPAPVQRDGSITSVSSLTALPPDTQKFLKFAETHRTVLNQILRQSTTPLSDGPFSVLVDHTRILDFDVKRRYFRQELERLDEGMRREDLAVHVRREHVFEDSFRELFRRTADEWKHRFYIVFEGEEGQDAGGLLREWYIIISREIFNPMYALFSTSPGDRVTYTINPSSHCNSNHLSYYKFVGRIIAKAVYDNKLLECYFTRSFYKHIIGQTVKYTDMESEDYSFYQGLVFLTENNVSDLGYDLTFSTEIEEFGVTEVRDLKPGGRNLSVNEDNKKDYVKLVCQMKMTGAIRQQLNAFMEGFYDIIPKRLISIFNEQELELLISGLPTIDIDDLKANTEYHKYQATSLQVQWFWRALRSFDQKDRAQFLQFVTGTSKVPLQGFAYLEGMNGYQKFQIHRDDRSTDRLPVAHTCFNQLDLPAYETYDKLKRMLLLAINECSEGFGLA</sequence>
<dbReference type="Pfam" id="PF02825">
    <property type="entry name" value="WWE"/>
    <property type="match status" value="1"/>
</dbReference>
<dbReference type="GO" id="GO:0006511">
    <property type="term" value="P:ubiquitin-dependent protein catabolic process"/>
    <property type="evidence" value="ECO:0007669"/>
    <property type="project" value="TreeGrafter"/>
</dbReference>
<feature type="compositionally biased region" description="Acidic residues" evidence="14">
    <location>
        <begin position="2409"/>
        <end position="2467"/>
    </location>
</feature>
<dbReference type="InterPro" id="IPR004170">
    <property type="entry name" value="WWE_dom"/>
</dbReference>
<evidence type="ECO:0000256" key="10">
    <source>
        <dbReference type="ARBA" id="ARBA00023242"/>
    </source>
</evidence>
<dbReference type="GO" id="GO:0005737">
    <property type="term" value="C:cytoplasm"/>
    <property type="evidence" value="ECO:0007669"/>
    <property type="project" value="TreeGrafter"/>
</dbReference>
<feature type="coiled-coil region" evidence="13">
    <location>
        <begin position="3167"/>
        <end position="3194"/>
    </location>
</feature>
<organism evidence="19 20">
    <name type="scientific">Magallana gigas</name>
    <name type="common">Pacific oyster</name>
    <name type="synonym">Crassostrea gigas</name>
    <dbReference type="NCBI Taxonomy" id="29159"/>
    <lineage>
        <taxon>Eukaryota</taxon>
        <taxon>Metazoa</taxon>
        <taxon>Spiralia</taxon>
        <taxon>Lophotrochozoa</taxon>
        <taxon>Mollusca</taxon>
        <taxon>Bivalvia</taxon>
        <taxon>Autobranchia</taxon>
        <taxon>Pteriomorphia</taxon>
        <taxon>Ostreida</taxon>
        <taxon>Ostreoidea</taxon>
        <taxon>Ostreidae</taxon>
        <taxon>Magallana</taxon>
    </lineage>
</organism>
<feature type="compositionally biased region" description="Low complexity" evidence="14">
    <location>
        <begin position="2867"/>
        <end position="2876"/>
    </location>
</feature>
<dbReference type="SUPFAM" id="SSF46934">
    <property type="entry name" value="UBA-like"/>
    <property type="match status" value="1"/>
</dbReference>
<dbReference type="GO" id="GO:0006281">
    <property type="term" value="P:DNA repair"/>
    <property type="evidence" value="ECO:0007669"/>
    <property type="project" value="UniProtKB-KW"/>
</dbReference>
<evidence type="ECO:0000256" key="7">
    <source>
        <dbReference type="ARBA" id="ARBA00022763"/>
    </source>
</evidence>
<evidence type="ECO:0000256" key="5">
    <source>
        <dbReference type="ARBA" id="ARBA00022553"/>
    </source>
</evidence>
<dbReference type="GO" id="GO:0061630">
    <property type="term" value="F:ubiquitin protein ligase activity"/>
    <property type="evidence" value="ECO:0007669"/>
    <property type="project" value="UniProtKB-EC"/>
</dbReference>
<dbReference type="Pfam" id="PF14377">
    <property type="entry name" value="UBM"/>
    <property type="match status" value="3"/>
</dbReference>
<feature type="region of interest" description="Disordered" evidence="14">
    <location>
        <begin position="1333"/>
        <end position="1372"/>
    </location>
</feature>
<feature type="compositionally biased region" description="Acidic residues" evidence="14">
    <location>
        <begin position="770"/>
        <end position="780"/>
    </location>
</feature>
<accession>A0A8W8LVG3</accession>
<dbReference type="InterPro" id="IPR016024">
    <property type="entry name" value="ARM-type_fold"/>
</dbReference>
<evidence type="ECO:0000256" key="12">
    <source>
        <dbReference type="PROSITE-ProRule" id="PRU00104"/>
    </source>
</evidence>
<feature type="compositionally biased region" description="Polar residues" evidence="14">
    <location>
        <begin position="2918"/>
        <end position="2938"/>
    </location>
</feature>
<feature type="domain" description="HECT" evidence="17">
    <location>
        <begin position="4071"/>
        <end position="4407"/>
    </location>
</feature>
<comment type="pathway">
    <text evidence="3">Protein modification; protein ubiquitination.</text>
</comment>